<sequence>MPHPPTPLAALLRLSISPILTRLPKTFVPDSPHPLVDTQMPAAGTAPQLHTSLTHTVPIGHPSGPNTLLWHLTRLTSPQLYRFLSKHTPLPSIVVAQMHRVDPPLPDPHSRSKLQVESQGRDAHTPLMHCRPLVHALPHRLQFSASDVVSRHTPSHRSTPSPSHGCPLGVALLVDALVDVTVVEDAADVPDTDEARDDDDTLLVMLLLLLLLKLTDALLTVDEPELLLEVALLLLLLLIEAVVDDVILFDELVATTDDDEDGLLEDIRELSEVADGLLETLIKLLLVLDALLGATDELFDVAEGLLVGTTLVPFELLDELLDKLLGDVDEPVLDATLVAEDDPIKLLDELPVDTDALLVALTLVPDDVPFKLLAELLTELLGLVDGPTSLPVLDRLFRLVGDELDPVIVTLELLKLLVTLADVLTNELLLSVEDVSELDKVLTVLLTDALLGPVEDVVGLDDALLVLLLDCEKDDKAELDNELLVLLEEAILDTMLLLDNVEDNEVKVDDADDTETPGQDALVVTIEVIVVVAVFVTT</sequence>
<dbReference type="EMBL" id="KB445573">
    <property type="protein sequence ID" value="EMD93320.1"/>
    <property type="molecule type" value="Genomic_DNA"/>
</dbReference>
<organism evidence="1 2">
    <name type="scientific">Cochliobolus heterostrophus (strain C5 / ATCC 48332 / race O)</name>
    <name type="common">Southern corn leaf blight fungus</name>
    <name type="synonym">Bipolaris maydis</name>
    <dbReference type="NCBI Taxonomy" id="701091"/>
    <lineage>
        <taxon>Eukaryota</taxon>
        <taxon>Fungi</taxon>
        <taxon>Dikarya</taxon>
        <taxon>Ascomycota</taxon>
        <taxon>Pezizomycotina</taxon>
        <taxon>Dothideomycetes</taxon>
        <taxon>Pleosporomycetidae</taxon>
        <taxon>Pleosporales</taxon>
        <taxon>Pleosporineae</taxon>
        <taxon>Pleosporaceae</taxon>
        <taxon>Bipolaris</taxon>
    </lineage>
</organism>
<dbReference type="OrthoDB" id="3695160at2759"/>
<dbReference type="AlphaFoldDB" id="M2T6W6"/>
<gene>
    <name evidence="1" type="ORF">COCHEDRAFT_1153919</name>
</gene>
<accession>M2T6W6</accession>
<dbReference type="Proteomes" id="UP000016936">
    <property type="component" value="Unassembled WGS sequence"/>
</dbReference>
<dbReference type="OMA" id="PLMHCRP"/>
<protein>
    <submittedName>
        <fullName evidence="1">Uncharacterized protein</fullName>
    </submittedName>
</protein>
<keyword evidence="2" id="KW-1185">Reference proteome</keyword>
<reference evidence="2" key="2">
    <citation type="journal article" date="2013" name="PLoS Genet.">
        <title>Comparative genome structure, secondary metabolite, and effector coding capacity across Cochliobolus pathogens.</title>
        <authorList>
            <person name="Condon B.J."/>
            <person name="Leng Y."/>
            <person name="Wu D."/>
            <person name="Bushley K.E."/>
            <person name="Ohm R.A."/>
            <person name="Otillar R."/>
            <person name="Martin J."/>
            <person name="Schackwitz W."/>
            <person name="Grimwood J."/>
            <person name="MohdZainudin N."/>
            <person name="Xue C."/>
            <person name="Wang R."/>
            <person name="Manning V.A."/>
            <person name="Dhillon B."/>
            <person name="Tu Z.J."/>
            <person name="Steffenson B.J."/>
            <person name="Salamov A."/>
            <person name="Sun H."/>
            <person name="Lowry S."/>
            <person name="LaButti K."/>
            <person name="Han J."/>
            <person name="Copeland A."/>
            <person name="Lindquist E."/>
            <person name="Barry K."/>
            <person name="Schmutz J."/>
            <person name="Baker S.E."/>
            <person name="Ciuffetti L.M."/>
            <person name="Grigoriev I.V."/>
            <person name="Zhong S."/>
            <person name="Turgeon B.G."/>
        </authorList>
    </citation>
    <scope>NUCLEOTIDE SEQUENCE [LARGE SCALE GENOMIC DNA]</scope>
    <source>
        <strain evidence="2">C5 / ATCC 48332 / race O</strain>
    </source>
</reference>
<reference evidence="1 2" key="1">
    <citation type="journal article" date="2012" name="PLoS Pathog.">
        <title>Diverse lifestyles and strategies of plant pathogenesis encoded in the genomes of eighteen Dothideomycetes fungi.</title>
        <authorList>
            <person name="Ohm R.A."/>
            <person name="Feau N."/>
            <person name="Henrissat B."/>
            <person name="Schoch C.L."/>
            <person name="Horwitz B.A."/>
            <person name="Barry K.W."/>
            <person name="Condon B.J."/>
            <person name="Copeland A.C."/>
            <person name="Dhillon B."/>
            <person name="Glaser F."/>
            <person name="Hesse C.N."/>
            <person name="Kosti I."/>
            <person name="LaButti K."/>
            <person name="Lindquist E.A."/>
            <person name="Lucas S."/>
            <person name="Salamov A.A."/>
            <person name="Bradshaw R.E."/>
            <person name="Ciuffetti L."/>
            <person name="Hamelin R.C."/>
            <person name="Kema G.H.J."/>
            <person name="Lawrence C."/>
            <person name="Scott J.A."/>
            <person name="Spatafora J.W."/>
            <person name="Turgeon B.G."/>
            <person name="de Wit P.J.G.M."/>
            <person name="Zhong S."/>
            <person name="Goodwin S.B."/>
            <person name="Grigoriev I.V."/>
        </authorList>
    </citation>
    <scope>NUCLEOTIDE SEQUENCE [LARGE SCALE GENOMIC DNA]</scope>
    <source>
        <strain evidence="2">C5 / ATCC 48332 / race O</strain>
    </source>
</reference>
<evidence type="ECO:0000313" key="1">
    <source>
        <dbReference type="EMBL" id="EMD93320.1"/>
    </source>
</evidence>
<evidence type="ECO:0000313" key="2">
    <source>
        <dbReference type="Proteomes" id="UP000016936"/>
    </source>
</evidence>
<dbReference type="HOGENOM" id="CLU_521740_0_0_1"/>
<proteinExistence type="predicted"/>
<dbReference type="eggNOG" id="ENOG502TG2W">
    <property type="taxonomic scope" value="Eukaryota"/>
</dbReference>
<name>M2T6W6_COCH5</name>